<name>A0ABS8WXG2_DATST</name>
<protein>
    <submittedName>
        <fullName evidence="1">Uncharacterized protein</fullName>
    </submittedName>
</protein>
<accession>A0ABS8WXG2</accession>
<evidence type="ECO:0000313" key="2">
    <source>
        <dbReference type="Proteomes" id="UP000823775"/>
    </source>
</evidence>
<gene>
    <name evidence="1" type="ORF">HAX54_007724</name>
</gene>
<proteinExistence type="predicted"/>
<organism evidence="1 2">
    <name type="scientific">Datura stramonium</name>
    <name type="common">Jimsonweed</name>
    <name type="synonym">Common thornapple</name>
    <dbReference type="NCBI Taxonomy" id="4076"/>
    <lineage>
        <taxon>Eukaryota</taxon>
        <taxon>Viridiplantae</taxon>
        <taxon>Streptophyta</taxon>
        <taxon>Embryophyta</taxon>
        <taxon>Tracheophyta</taxon>
        <taxon>Spermatophyta</taxon>
        <taxon>Magnoliopsida</taxon>
        <taxon>eudicotyledons</taxon>
        <taxon>Gunneridae</taxon>
        <taxon>Pentapetalae</taxon>
        <taxon>asterids</taxon>
        <taxon>lamiids</taxon>
        <taxon>Solanales</taxon>
        <taxon>Solanaceae</taxon>
        <taxon>Solanoideae</taxon>
        <taxon>Datureae</taxon>
        <taxon>Datura</taxon>
    </lineage>
</organism>
<comment type="caution">
    <text evidence="1">The sequence shown here is derived from an EMBL/GenBank/DDBJ whole genome shotgun (WGS) entry which is preliminary data.</text>
</comment>
<keyword evidence="2" id="KW-1185">Reference proteome</keyword>
<sequence>MNKHQIILGITNDEENFLLIKDQRYKSALTSKCLVNLFSWSMHAPVISCDQFFDEICSLALDIDQASFCKFNKLPVTSFCIIAAFSRCLLMKHLFIKKLHSTKISIVYTFYQNFLFL</sequence>
<dbReference type="Proteomes" id="UP000823775">
    <property type="component" value="Unassembled WGS sequence"/>
</dbReference>
<evidence type="ECO:0000313" key="1">
    <source>
        <dbReference type="EMBL" id="MCE3216725.1"/>
    </source>
</evidence>
<reference evidence="1 2" key="1">
    <citation type="journal article" date="2021" name="BMC Genomics">
        <title>Datura genome reveals duplications of psychoactive alkaloid biosynthetic genes and high mutation rate following tissue culture.</title>
        <authorList>
            <person name="Rajewski A."/>
            <person name="Carter-House D."/>
            <person name="Stajich J."/>
            <person name="Litt A."/>
        </authorList>
    </citation>
    <scope>NUCLEOTIDE SEQUENCE [LARGE SCALE GENOMIC DNA]</scope>
    <source>
        <strain evidence="1">AR-01</strain>
    </source>
</reference>
<dbReference type="EMBL" id="JACEIK010013993">
    <property type="protein sequence ID" value="MCE3216725.1"/>
    <property type="molecule type" value="Genomic_DNA"/>
</dbReference>